<gene>
    <name evidence="1" type="ORF">FOTG_18050</name>
</gene>
<dbReference type="HOGENOM" id="CLU_2277620_0_0_1"/>
<reference evidence="1" key="2">
    <citation type="submission" date="2014-03" db="EMBL/GenBank/DDBJ databases">
        <title>The Genome Annotation of Fusarium oxysporum Cotton.</title>
        <authorList>
            <consortium name="The Broad Institute Genomics Platform"/>
            <person name="Ma L.-J."/>
            <person name="Corby-Kistler H."/>
            <person name="Broz K."/>
            <person name="Gale L.R."/>
            <person name="Jonkers W."/>
            <person name="O'Donnell K."/>
            <person name="Ploetz R."/>
            <person name="Steinberg C."/>
            <person name="Schwartz D.C."/>
            <person name="VanEtten H."/>
            <person name="Zhou S."/>
            <person name="Young S.K."/>
            <person name="Zeng Q."/>
            <person name="Gargeya S."/>
            <person name="Fitzgerald M."/>
            <person name="Abouelleil A."/>
            <person name="Alvarado L."/>
            <person name="Chapman S.B."/>
            <person name="Gainer-Dewar J."/>
            <person name="Goldberg J."/>
            <person name="Griggs A."/>
            <person name="Gujja S."/>
            <person name="Hansen M."/>
            <person name="Howarth C."/>
            <person name="Imamovic A."/>
            <person name="Ireland A."/>
            <person name="Larimer J."/>
            <person name="McCowan C."/>
            <person name="Murphy C."/>
            <person name="Pearson M."/>
            <person name="Poon T.W."/>
            <person name="Priest M."/>
            <person name="Roberts A."/>
            <person name="Saif S."/>
            <person name="Shea T."/>
            <person name="Sykes S."/>
            <person name="Wortman J."/>
            <person name="Nusbaum C."/>
            <person name="Birren B."/>
        </authorList>
    </citation>
    <scope>NUCLEOTIDE SEQUENCE</scope>
    <source>
        <strain evidence="1">25433</strain>
    </source>
</reference>
<dbReference type="PANTHER" id="PTHR45033:SF2">
    <property type="entry name" value="ZINC-TYPE ALCOHOL DEHYDROGENASE-LIKE PROTEIN C1773.06C"/>
    <property type="match status" value="1"/>
</dbReference>
<name>X0KXI1_FUSOX</name>
<dbReference type="OrthoDB" id="4988358at2759"/>
<dbReference type="InterPro" id="IPR052711">
    <property type="entry name" value="Zinc_ADH-like"/>
</dbReference>
<accession>X0KXI1</accession>
<evidence type="ECO:0000313" key="1">
    <source>
        <dbReference type="EMBL" id="EXM13502.1"/>
    </source>
</evidence>
<organism evidence="1">
    <name type="scientific">Fusarium oxysporum f. sp. vasinfectum 25433</name>
    <dbReference type="NCBI Taxonomy" id="1089449"/>
    <lineage>
        <taxon>Eukaryota</taxon>
        <taxon>Fungi</taxon>
        <taxon>Dikarya</taxon>
        <taxon>Ascomycota</taxon>
        <taxon>Pezizomycotina</taxon>
        <taxon>Sordariomycetes</taxon>
        <taxon>Hypocreomycetidae</taxon>
        <taxon>Hypocreales</taxon>
        <taxon>Nectriaceae</taxon>
        <taxon>Fusarium</taxon>
        <taxon>Fusarium oxysporum species complex</taxon>
    </lineage>
</organism>
<dbReference type="Proteomes" id="UP000030701">
    <property type="component" value="Unassembled WGS sequence"/>
</dbReference>
<reference evidence="1" key="1">
    <citation type="submission" date="2011-11" db="EMBL/GenBank/DDBJ databases">
        <title>The Genome Sequence of Fusarium oxysporum Cotton.</title>
        <authorList>
            <consortium name="The Broad Institute Genome Sequencing Platform"/>
            <person name="Ma L.-J."/>
            <person name="Gale L.R."/>
            <person name="Schwartz D.C."/>
            <person name="Zhou S."/>
            <person name="Corby-Kistler H."/>
            <person name="Young S.K."/>
            <person name="Zeng Q."/>
            <person name="Gargeya S."/>
            <person name="Fitzgerald M."/>
            <person name="Haas B."/>
            <person name="Abouelleil A."/>
            <person name="Alvarado L."/>
            <person name="Arachchi H.M."/>
            <person name="Berlin A."/>
            <person name="Brown A."/>
            <person name="Chapman S.B."/>
            <person name="Chen Z."/>
            <person name="Dunbar C."/>
            <person name="Freedman E."/>
            <person name="Gearin G."/>
            <person name="Goldberg J."/>
            <person name="Griggs A."/>
            <person name="Gujja S."/>
            <person name="Heiman D."/>
            <person name="Howarth C."/>
            <person name="Larson L."/>
            <person name="Lui A."/>
            <person name="MacDonald P.J.P."/>
            <person name="Montmayeur A."/>
            <person name="Murphy C."/>
            <person name="Neiman D."/>
            <person name="Pearson M."/>
            <person name="Priest M."/>
            <person name="Roberts A."/>
            <person name="Saif S."/>
            <person name="Shea T."/>
            <person name="Shenoy N."/>
            <person name="Sisk P."/>
            <person name="Stolte C."/>
            <person name="Sykes S."/>
            <person name="Wortman J."/>
            <person name="Nusbaum C."/>
            <person name="Birren B."/>
        </authorList>
    </citation>
    <scope>NUCLEOTIDE SEQUENCE [LARGE SCALE GENOMIC DNA]</scope>
    <source>
        <strain evidence="1">25433</strain>
    </source>
</reference>
<evidence type="ECO:0008006" key="2">
    <source>
        <dbReference type="Google" id="ProtNLM"/>
    </source>
</evidence>
<sequence>MSSNEKAETLKELSASYIINYRKDSSQGELAHALTRVGLGFDHILDIGSTAGIAQLFKDIKLKGLITIIGFLTSADSDKQPPLMDALNYICIVRGVFVGSKQ</sequence>
<dbReference type="Gene3D" id="3.40.50.720">
    <property type="entry name" value="NAD(P)-binding Rossmann-like Domain"/>
    <property type="match status" value="1"/>
</dbReference>
<protein>
    <recommendedName>
        <fullName evidence="2">Alcohol dehydrogenase-like C-terminal domain-containing protein</fullName>
    </recommendedName>
</protein>
<dbReference type="InterPro" id="IPR036291">
    <property type="entry name" value="NAD(P)-bd_dom_sf"/>
</dbReference>
<dbReference type="AlphaFoldDB" id="X0KXI1"/>
<dbReference type="PANTHER" id="PTHR45033">
    <property type="match status" value="1"/>
</dbReference>
<dbReference type="EMBL" id="KK035276">
    <property type="protein sequence ID" value="EXM13502.1"/>
    <property type="molecule type" value="Genomic_DNA"/>
</dbReference>
<dbReference type="SUPFAM" id="SSF51735">
    <property type="entry name" value="NAD(P)-binding Rossmann-fold domains"/>
    <property type="match status" value="1"/>
</dbReference>
<proteinExistence type="predicted"/>